<name>A0A8H7S3X2_9FUNG</name>
<dbReference type="InterPro" id="IPR001260">
    <property type="entry name" value="Coprogen_oxidase_aer"/>
</dbReference>
<sequence length="409" mass="46833">MLSTRISRSLASRLQTQSTQVLRPLGNKTRSSGCQRRSLTTVTTATTGSRHRRRNMGYIAFAATTVTLSYGLWRQNEAHCDAVSDDKQRRAEGPITDSDPMRLRMESFIKGLQNRIVQDIEAIDGKQFSRTAWQRTEGGEGITCVLQDGNVFEKAGVGVSVVYGQLPKAAVEQMRHDRGKEITADGPVPFFAAGISLVMHPHNPNCPTVHLNYRYFEIENPDGTPKMWWFGGGSDLTPAYLFEDDAIHFHQVLKDGCDKTDKRYYKDFKQWCDKYFYIKHRGEARGIGGVFFDDLDDKPAEELFGFVKEMGNRFSTSYLPIVKKRMNMKFTPEMKRWQQIRRGRYVEFNLVWDRGTKFGLQTPGARIEAILMSLPLTSRWEYMQEPEASSEEADLVEVLKNPRDWVPLD</sequence>
<accession>A0A8H7S3X2</accession>
<evidence type="ECO:0000256" key="7">
    <source>
        <dbReference type="ARBA" id="ARBA00023244"/>
    </source>
</evidence>
<evidence type="ECO:0000256" key="5">
    <source>
        <dbReference type="ARBA" id="ARBA00023002"/>
    </source>
</evidence>
<reference evidence="9 10" key="1">
    <citation type="submission" date="2020-12" db="EMBL/GenBank/DDBJ databases">
        <title>Metabolic potential, ecology and presence of endohyphal bacteria is reflected in genomic diversity of Mucoromycotina.</title>
        <authorList>
            <person name="Muszewska A."/>
            <person name="Okrasinska A."/>
            <person name="Steczkiewicz K."/>
            <person name="Drgas O."/>
            <person name="Orlowska M."/>
            <person name="Perlinska-Lenart U."/>
            <person name="Aleksandrzak-Piekarczyk T."/>
            <person name="Szatraj K."/>
            <person name="Zielenkiewicz U."/>
            <person name="Pilsyk S."/>
            <person name="Malc E."/>
            <person name="Mieczkowski P."/>
            <person name="Kruszewska J.S."/>
            <person name="Biernat P."/>
            <person name="Pawlowska J."/>
        </authorList>
    </citation>
    <scope>NUCLEOTIDE SEQUENCE [LARGE SCALE GENOMIC DNA]</scope>
    <source>
        <strain evidence="9 10">CBS 142.35</strain>
    </source>
</reference>
<dbReference type="EMBL" id="JAEPRB010000069">
    <property type="protein sequence ID" value="KAG2223064.1"/>
    <property type="molecule type" value="Genomic_DNA"/>
</dbReference>
<dbReference type="PRINTS" id="PR00073">
    <property type="entry name" value="COPRGNOXDASE"/>
</dbReference>
<dbReference type="GO" id="GO:0004109">
    <property type="term" value="F:coproporphyrinogen oxidase activity"/>
    <property type="evidence" value="ECO:0007669"/>
    <property type="project" value="UniProtKB-EC"/>
</dbReference>
<dbReference type="UniPathway" id="UPA00251">
    <property type="reaction ID" value="UER00322"/>
</dbReference>
<evidence type="ECO:0000313" key="10">
    <source>
        <dbReference type="Proteomes" id="UP000646827"/>
    </source>
</evidence>
<dbReference type="PANTHER" id="PTHR10755">
    <property type="entry name" value="COPROPORPHYRINOGEN III OXIDASE, MITOCHONDRIAL"/>
    <property type="match status" value="1"/>
</dbReference>
<evidence type="ECO:0000256" key="4">
    <source>
        <dbReference type="ARBA" id="ARBA00012869"/>
    </source>
</evidence>
<comment type="caution">
    <text evidence="9">The sequence shown here is derived from an EMBL/GenBank/DDBJ whole genome shotgun (WGS) entry which is preliminary data.</text>
</comment>
<dbReference type="InterPro" id="IPR018375">
    <property type="entry name" value="Coprogen_oxidase_CS"/>
</dbReference>
<dbReference type="GO" id="GO:0006782">
    <property type="term" value="P:protoporphyrinogen IX biosynthetic process"/>
    <property type="evidence" value="ECO:0007669"/>
    <property type="project" value="UniProtKB-UniPathway"/>
</dbReference>
<dbReference type="OrthoDB" id="15318at2759"/>
<dbReference type="Pfam" id="PF01218">
    <property type="entry name" value="Coprogen_oxidas"/>
    <property type="match status" value="1"/>
</dbReference>
<dbReference type="AlphaFoldDB" id="A0A8H7S3X2"/>
<dbReference type="PROSITE" id="PS01021">
    <property type="entry name" value="COPROGEN_OXIDASE"/>
    <property type="match status" value="1"/>
</dbReference>
<comment type="pathway">
    <text evidence="1">Porphyrin-containing compound metabolism; protoporphyrin-IX biosynthesis; protoporphyrinogen-IX from coproporphyrinogen-III (O2 route): step 1/1.</text>
</comment>
<evidence type="ECO:0000313" key="9">
    <source>
        <dbReference type="EMBL" id="KAG2223064.1"/>
    </source>
</evidence>
<dbReference type="InterPro" id="IPR036406">
    <property type="entry name" value="Coprogen_oxidase_aer_sf"/>
</dbReference>
<evidence type="ECO:0000256" key="3">
    <source>
        <dbReference type="ARBA" id="ARBA00011738"/>
    </source>
</evidence>
<feature type="region of interest" description="Disordered" evidence="8">
    <location>
        <begin position="1"/>
        <end position="48"/>
    </location>
</feature>
<dbReference type="Gene3D" id="3.40.1500.10">
    <property type="entry name" value="Coproporphyrinogen III oxidase, aerobic"/>
    <property type="match status" value="1"/>
</dbReference>
<evidence type="ECO:0000256" key="1">
    <source>
        <dbReference type="ARBA" id="ARBA00005168"/>
    </source>
</evidence>
<feature type="compositionally biased region" description="Polar residues" evidence="8">
    <location>
        <begin position="1"/>
        <end position="21"/>
    </location>
</feature>
<gene>
    <name evidence="9" type="ORF">INT45_008265</name>
</gene>
<dbReference type="EC" id="1.3.3.3" evidence="4"/>
<keyword evidence="10" id="KW-1185">Reference proteome</keyword>
<keyword evidence="5" id="KW-0560">Oxidoreductase</keyword>
<dbReference type="NCBIfam" id="NF003727">
    <property type="entry name" value="PRK05330.1"/>
    <property type="match status" value="1"/>
</dbReference>
<evidence type="ECO:0000256" key="2">
    <source>
        <dbReference type="ARBA" id="ARBA00010644"/>
    </source>
</evidence>
<comment type="similarity">
    <text evidence="2">Belongs to the aerobic coproporphyrinogen-III oxidase family.</text>
</comment>
<evidence type="ECO:0000256" key="6">
    <source>
        <dbReference type="ARBA" id="ARBA00023133"/>
    </source>
</evidence>
<protein>
    <recommendedName>
        <fullName evidence="4">coproporphyrinogen oxidase</fullName>
        <ecNumber evidence="4">1.3.3.3</ecNumber>
    </recommendedName>
</protein>
<organism evidence="9 10">
    <name type="scientific">Circinella minor</name>
    <dbReference type="NCBI Taxonomy" id="1195481"/>
    <lineage>
        <taxon>Eukaryota</taxon>
        <taxon>Fungi</taxon>
        <taxon>Fungi incertae sedis</taxon>
        <taxon>Mucoromycota</taxon>
        <taxon>Mucoromycotina</taxon>
        <taxon>Mucoromycetes</taxon>
        <taxon>Mucorales</taxon>
        <taxon>Lichtheimiaceae</taxon>
        <taxon>Circinella</taxon>
    </lineage>
</organism>
<evidence type="ECO:0000256" key="8">
    <source>
        <dbReference type="SAM" id="MobiDB-lite"/>
    </source>
</evidence>
<dbReference type="FunFam" id="3.40.1500.10:FF:000002">
    <property type="entry name" value="oxygen-dependent coproporphyrinogen-III oxidase, mitochondrial"/>
    <property type="match status" value="1"/>
</dbReference>
<comment type="subunit">
    <text evidence="3">Homodimer.</text>
</comment>
<keyword evidence="6" id="KW-0350">Heme biosynthesis</keyword>
<dbReference type="Proteomes" id="UP000646827">
    <property type="component" value="Unassembled WGS sequence"/>
</dbReference>
<dbReference type="GO" id="GO:0005737">
    <property type="term" value="C:cytoplasm"/>
    <property type="evidence" value="ECO:0007669"/>
    <property type="project" value="TreeGrafter"/>
</dbReference>
<feature type="compositionally biased region" description="Polar residues" evidence="8">
    <location>
        <begin position="28"/>
        <end position="39"/>
    </location>
</feature>
<dbReference type="SUPFAM" id="SSF102886">
    <property type="entry name" value="Coproporphyrinogen III oxidase"/>
    <property type="match status" value="1"/>
</dbReference>
<proteinExistence type="inferred from homology"/>
<keyword evidence="7" id="KW-0627">Porphyrin biosynthesis</keyword>
<dbReference type="PANTHER" id="PTHR10755:SF0">
    <property type="entry name" value="OXYGEN-DEPENDENT COPROPORPHYRINOGEN-III OXIDASE, MITOCHONDRIAL"/>
    <property type="match status" value="1"/>
</dbReference>